<organism evidence="1 2">
    <name type="scientific">Georhizobium profundi</name>
    <dbReference type="NCBI Taxonomy" id="2341112"/>
    <lineage>
        <taxon>Bacteria</taxon>
        <taxon>Pseudomonadati</taxon>
        <taxon>Pseudomonadota</taxon>
        <taxon>Alphaproteobacteria</taxon>
        <taxon>Hyphomicrobiales</taxon>
        <taxon>Rhizobiaceae</taxon>
        <taxon>Georhizobium</taxon>
    </lineage>
</organism>
<proteinExistence type="predicted"/>
<accession>A0A3Q8XS10</accession>
<dbReference type="KEGG" id="abaw:D5400_14690"/>
<evidence type="ECO:0000313" key="2">
    <source>
        <dbReference type="Proteomes" id="UP000268192"/>
    </source>
</evidence>
<dbReference type="AlphaFoldDB" id="A0A3Q8XS10"/>
<gene>
    <name evidence="1" type="ORF">D5400_14690</name>
</gene>
<protein>
    <submittedName>
        <fullName evidence="1">Uncharacterized protein</fullName>
    </submittedName>
</protein>
<sequence>MPLQNRVDPFGAIHAHSARGLFMGNRGGRIHHPVTRTLTNRRFASKAWIICLCAFRGRQRNVMGDSYTELFFLDEATALAAGHRPCFECQRSRAEAFARCFAIGNGLASAKAGEMDAVLHSERLGKPVRRRLPLRDLSSLPDGSLVEIAGHPCLVQGGKLLGWSFDGYRDLPVPDVGDGAILTPPSTLRALEAGYKPAIHPSGLADAT</sequence>
<reference evidence="1 2" key="1">
    <citation type="submission" date="2018-09" db="EMBL/GenBank/DDBJ databases">
        <title>Marinorhizobium profundi gen. nov., sp. nov., isolated from a deep-sea sediment sample from the New Britain Trench and proposal of Marinorhizobiaceae fam. nov. in the order Rhizobiales of the class Alphaproteobacteria.</title>
        <authorList>
            <person name="Cao J."/>
        </authorList>
    </citation>
    <scope>NUCLEOTIDE SEQUENCE [LARGE SCALE GENOMIC DNA]</scope>
    <source>
        <strain evidence="1 2">WS11</strain>
    </source>
</reference>
<dbReference type="RefSeq" id="WP_126010674.1">
    <property type="nucleotide sequence ID" value="NZ_CP032509.1"/>
</dbReference>
<dbReference type="EMBL" id="CP032509">
    <property type="protein sequence ID" value="AZN72358.1"/>
    <property type="molecule type" value="Genomic_DNA"/>
</dbReference>
<name>A0A3Q8XS10_9HYPH</name>
<dbReference type="Proteomes" id="UP000268192">
    <property type="component" value="Chromosome"/>
</dbReference>
<dbReference type="OrthoDB" id="894286at2"/>
<keyword evidence="2" id="KW-1185">Reference proteome</keyword>
<evidence type="ECO:0000313" key="1">
    <source>
        <dbReference type="EMBL" id="AZN72358.1"/>
    </source>
</evidence>